<keyword evidence="1" id="KW-0812">Transmembrane</keyword>
<keyword evidence="3" id="KW-1185">Reference proteome</keyword>
<proteinExistence type="predicted"/>
<reference evidence="2 3" key="1">
    <citation type="journal article" date="2023" name="Mol. Phylogenet. Evol.">
        <title>Genome-scale phylogeny and comparative genomics of the fungal order Sordariales.</title>
        <authorList>
            <person name="Hensen N."/>
            <person name="Bonometti L."/>
            <person name="Westerberg I."/>
            <person name="Brannstrom I.O."/>
            <person name="Guillou S."/>
            <person name="Cros-Aarteil S."/>
            <person name="Calhoun S."/>
            <person name="Haridas S."/>
            <person name="Kuo A."/>
            <person name="Mondo S."/>
            <person name="Pangilinan J."/>
            <person name="Riley R."/>
            <person name="LaButti K."/>
            <person name="Andreopoulos B."/>
            <person name="Lipzen A."/>
            <person name="Chen C."/>
            <person name="Yan M."/>
            <person name="Daum C."/>
            <person name="Ng V."/>
            <person name="Clum A."/>
            <person name="Steindorff A."/>
            <person name="Ohm R.A."/>
            <person name="Martin F."/>
            <person name="Silar P."/>
            <person name="Natvig D.O."/>
            <person name="Lalanne C."/>
            <person name="Gautier V."/>
            <person name="Ament-Velasquez S.L."/>
            <person name="Kruys A."/>
            <person name="Hutchinson M.I."/>
            <person name="Powell A.J."/>
            <person name="Barry K."/>
            <person name="Miller A.N."/>
            <person name="Grigoriev I.V."/>
            <person name="Debuchy R."/>
            <person name="Gladieux P."/>
            <person name="Hiltunen Thoren M."/>
            <person name="Johannesson H."/>
        </authorList>
    </citation>
    <scope>NUCLEOTIDE SEQUENCE [LARGE SCALE GENOMIC DNA]</scope>
    <source>
        <strain evidence="2 3">FGSC 10403</strain>
    </source>
</reference>
<keyword evidence="1" id="KW-0472">Membrane</keyword>
<protein>
    <submittedName>
        <fullName evidence="2">Uncharacterized protein</fullName>
    </submittedName>
</protein>
<dbReference type="GeneID" id="87875774"/>
<organism evidence="2 3">
    <name type="scientific">Neurospora hispaniola</name>
    <dbReference type="NCBI Taxonomy" id="588809"/>
    <lineage>
        <taxon>Eukaryota</taxon>
        <taxon>Fungi</taxon>
        <taxon>Dikarya</taxon>
        <taxon>Ascomycota</taxon>
        <taxon>Pezizomycotina</taxon>
        <taxon>Sordariomycetes</taxon>
        <taxon>Sordariomycetidae</taxon>
        <taxon>Sordariales</taxon>
        <taxon>Sordariaceae</taxon>
        <taxon>Neurospora</taxon>
    </lineage>
</organism>
<evidence type="ECO:0000256" key="1">
    <source>
        <dbReference type="SAM" id="Phobius"/>
    </source>
</evidence>
<comment type="caution">
    <text evidence="2">The sequence shown here is derived from an EMBL/GenBank/DDBJ whole genome shotgun (WGS) entry which is preliminary data.</text>
</comment>
<dbReference type="AlphaFoldDB" id="A0AAJ0I9X5"/>
<gene>
    <name evidence="2" type="ORF">B0T23DRAFT_394795</name>
</gene>
<accession>A0AAJ0I9X5</accession>
<dbReference type="RefSeq" id="XP_062694132.1">
    <property type="nucleotide sequence ID" value="XM_062838152.1"/>
</dbReference>
<evidence type="ECO:0000313" key="2">
    <source>
        <dbReference type="EMBL" id="KAK3494703.1"/>
    </source>
</evidence>
<keyword evidence="1" id="KW-1133">Transmembrane helix</keyword>
<dbReference type="Proteomes" id="UP001285908">
    <property type="component" value="Unassembled WGS sequence"/>
</dbReference>
<sequence>MQPGQQARSEEVGNRVWSSERGNWEDWGFGVWWYGNNGIFGIASMICESDTGDGNYKPLPRAHTNIITSSIQVDINKGKANRHLVSFQPLTQAIETMETIETGKEQGQLLHARQSRSCVKRRKMRDAGSPFWRMACFLMLIISLTPALLGLSGKEVQTGSEESGSSSPLWFGRGRCQDDYYQDTGDRHAATVTTLV</sequence>
<evidence type="ECO:0000313" key="3">
    <source>
        <dbReference type="Proteomes" id="UP001285908"/>
    </source>
</evidence>
<name>A0AAJ0I9X5_9PEZI</name>
<feature type="transmembrane region" description="Helical" evidence="1">
    <location>
        <begin position="131"/>
        <end position="151"/>
    </location>
</feature>
<dbReference type="EMBL" id="JAULSX010000003">
    <property type="protein sequence ID" value="KAK3494703.1"/>
    <property type="molecule type" value="Genomic_DNA"/>
</dbReference>